<dbReference type="PROSITE" id="PS50804">
    <property type="entry name" value="SCAN_BOX"/>
    <property type="match status" value="1"/>
</dbReference>
<feature type="region of interest" description="Disordered" evidence="6">
    <location>
        <begin position="275"/>
        <end position="299"/>
    </location>
</feature>
<dbReference type="Gene3D" id="1.10.4020.10">
    <property type="entry name" value="DNA breaking-rejoining enzymes"/>
    <property type="match status" value="1"/>
</dbReference>
<reference evidence="9" key="2">
    <citation type="submission" date="2025-08" db="UniProtKB">
        <authorList>
            <consortium name="Ensembl"/>
        </authorList>
    </citation>
    <scope>IDENTIFICATION</scope>
</reference>
<keyword evidence="2 5" id="KW-0863">Zinc-finger</keyword>
<feature type="domain" description="BED-type" evidence="8">
    <location>
        <begin position="368"/>
        <end position="425"/>
    </location>
</feature>
<dbReference type="SUPFAM" id="SSF57667">
    <property type="entry name" value="beta-beta-alpha zinc fingers"/>
    <property type="match status" value="1"/>
</dbReference>
<dbReference type="PROSITE" id="PS50808">
    <property type="entry name" value="ZF_BED"/>
    <property type="match status" value="1"/>
</dbReference>
<feature type="compositionally biased region" description="Low complexity" evidence="6">
    <location>
        <begin position="423"/>
        <end position="435"/>
    </location>
</feature>
<dbReference type="Proteomes" id="UP000001646">
    <property type="component" value="Unplaced"/>
</dbReference>
<dbReference type="InterPro" id="IPR036236">
    <property type="entry name" value="Znf_C2H2_sf"/>
</dbReference>
<organism evidence="9 10">
    <name type="scientific">Anolis carolinensis</name>
    <name type="common">Green anole</name>
    <name type="synonym">American chameleon</name>
    <dbReference type="NCBI Taxonomy" id="28377"/>
    <lineage>
        <taxon>Eukaryota</taxon>
        <taxon>Metazoa</taxon>
        <taxon>Chordata</taxon>
        <taxon>Craniata</taxon>
        <taxon>Vertebrata</taxon>
        <taxon>Euteleostomi</taxon>
        <taxon>Lepidosauria</taxon>
        <taxon>Squamata</taxon>
        <taxon>Bifurcata</taxon>
        <taxon>Unidentata</taxon>
        <taxon>Episquamata</taxon>
        <taxon>Toxicofera</taxon>
        <taxon>Iguania</taxon>
        <taxon>Dactyloidae</taxon>
        <taxon>Anolis</taxon>
    </lineage>
</organism>
<reference evidence="9" key="3">
    <citation type="submission" date="2025-09" db="UniProtKB">
        <authorList>
            <consortium name="Ensembl"/>
        </authorList>
    </citation>
    <scope>IDENTIFICATION</scope>
</reference>
<evidence type="ECO:0008006" key="11">
    <source>
        <dbReference type="Google" id="ProtNLM"/>
    </source>
</evidence>
<sequence length="459" mass="50930">MDGQDSAAPEGETCLNAIKCEGTGEFWERTVPKFPAEDVASLDLYRQHFRQFSYQESQGPQEACSQLHSLCRQWLKPEHCTKSQILDLVVLEQFLSILPSEMGSWVRECGAESSSQAVSLAEYFLLSRAEDKKPADQGILLPPSVCKTEVEELLVTVPSDFPVVEDAPLDARLNPQWNKVMQESDQVPKPEPTSQGEQSEEPWPPDLKELDEAEILDTESGDPVAPMTPPKVRRTTSLHLDSPSLLLSGPSQDALQDSEELFPASDNSELIRIFMRPSVDDSQSRNTGQEREVLEEEDEELEVEKVIVGEEEEDDGMLAPVVLEEQVMVMVATHAVGGEMPSSSPHATSSRSTTAGSQTVSASKSSTRRRSSVWDHFETDPNDSTFAICWHCNAKVSRGRDIKHLTTSGLMHHVRRQHPTQMGSGSSTTSSSVVVTKKRRRRTTLKKWGTFRGRVSTGP</sequence>
<evidence type="ECO:0000313" key="10">
    <source>
        <dbReference type="Proteomes" id="UP000001646"/>
    </source>
</evidence>
<evidence type="ECO:0000256" key="1">
    <source>
        <dbReference type="ARBA" id="ARBA00022723"/>
    </source>
</evidence>
<evidence type="ECO:0000256" key="2">
    <source>
        <dbReference type="ARBA" id="ARBA00022771"/>
    </source>
</evidence>
<feature type="region of interest" description="Disordered" evidence="6">
    <location>
        <begin position="182"/>
        <end position="205"/>
    </location>
</feature>
<evidence type="ECO:0000259" key="8">
    <source>
        <dbReference type="PROSITE" id="PS50808"/>
    </source>
</evidence>
<dbReference type="InterPro" id="IPR003656">
    <property type="entry name" value="Znf_BED"/>
</dbReference>
<dbReference type="Pfam" id="PF02023">
    <property type="entry name" value="SCAN"/>
    <property type="match status" value="1"/>
</dbReference>
<dbReference type="Pfam" id="PF02892">
    <property type="entry name" value="zf-BED"/>
    <property type="match status" value="1"/>
</dbReference>
<feature type="region of interest" description="Disordered" evidence="6">
    <location>
        <begin position="217"/>
        <end position="236"/>
    </location>
</feature>
<dbReference type="SMART" id="SM00614">
    <property type="entry name" value="ZnF_BED"/>
    <property type="match status" value="1"/>
</dbReference>
<dbReference type="PANTHER" id="PTHR45935">
    <property type="entry name" value="PROTEIN ZBED8-RELATED"/>
    <property type="match status" value="1"/>
</dbReference>
<evidence type="ECO:0000256" key="5">
    <source>
        <dbReference type="PROSITE-ProRule" id="PRU00027"/>
    </source>
</evidence>
<feature type="compositionally biased region" description="Basic and acidic residues" evidence="6">
    <location>
        <begin position="278"/>
        <end position="292"/>
    </location>
</feature>
<reference evidence="9" key="1">
    <citation type="submission" date="2009-12" db="EMBL/GenBank/DDBJ databases">
        <title>The Genome Sequence of Anolis carolinensis (Green Anole Lizard).</title>
        <authorList>
            <consortium name="The Genome Sequencing Platform"/>
            <person name="Di Palma F."/>
            <person name="Alfoldi J."/>
            <person name="Heiman D."/>
            <person name="Young S."/>
            <person name="Grabherr M."/>
            <person name="Johnson J."/>
            <person name="Lander E.S."/>
            <person name="Lindblad-Toh K."/>
        </authorList>
    </citation>
    <scope>NUCLEOTIDE SEQUENCE [LARGE SCALE GENOMIC DNA]</scope>
    <source>
        <strain evidence="9">JBL SC #1</strain>
    </source>
</reference>
<evidence type="ECO:0000313" key="9">
    <source>
        <dbReference type="Ensembl" id="ENSACAP00000021971.2"/>
    </source>
</evidence>
<dbReference type="CDD" id="cd07936">
    <property type="entry name" value="SCAN"/>
    <property type="match status" value="1"/>
</dbReference>
<feature type="region of interest" description="Disordered" evidence="6">
    <location>
        <begin position="418"/>
        <end position="442"/>
    </location>
</feature>
<dbReference type="GO" id="GO:0003677">
    <property type="term" value="F:DNA binding"/>
    <property type="evidence" value="ECO:0007669"/>
    <property type="project" value="InterPro"/>
</dbReference>
<dbReference type="SUPFAM" id="SSF47353">
    <property type="entry name" value="Retrovirus capsid dimerization domain-like"/>
    <property type="match status" value="1"/>
</dbReference>
<dbReference type="AlphaFoldDB" id="R4G9Q5"/>
<proteinExistence type="predicted"/>
<evidence type="ECO:0000259" key="7">
    <source>
        <dbReference type="PROSITE" id="PS50804"/>
    </source>
</evidence>
<keyword evidence="3" id="KW-0862">Zinc</keyword>
<evidence type="ECO:0000256" key="4">
    <source>
        <dbReference type="ARBA" id="ARBA00023242"/>
    </source>
</evidence>
<accession>R4G9Q5</accession>
<dbReference type="GeneTree" id="ENSGT00940000154715"/>
<dbReference type="InterPro" id="IPR050916">
    <property type="entry name" value="SCAN-C2H2_zinc_finger"/>
</dbReference>
<dbReference type="InterPro" id="IPR003309">
    <property type="entry name" value="SCAN_dom"/>
</dbReference>
<keyword evidence="4" id="KW-0539">Nucleus</keyword>
<evidence type="ECO:0000256" key="6">
    <source>
        <dbReference type="SAM" id="MobiDB-lite"/>
    </source>
</evidence>
<protein>
    <recommendedName>
        <fullName evidence="11">BED-type domain-containing protein</fullName>
    </recommendedName>
</protein>
<dbReference type="FunFam" id="1.10.4020.10:FF:000005">
    <property type="entry name" value="Uncharacterized protein"/>
    <property type="match status" value="1"/>
</dbReference>
<dbReference type="Ensembl" id="ENSACAT00000029389.2">
    <property type="protein sequence ID" value="ENSACAP00000021971.2"/>
    <property type="gene ID" value="ENSACAG00000029028.2"/>
</dbReference>
<evidence type="ECO:0000256" key="3">
    <source>
        <dbReference type="ARBA" id="ARBA00022833"/>
    </source>
</evidence>
<dbReference type="InParanoid" id="R4G9Q5"/>
<name>R4G9Q5_ANOCA</name>
<dbReference type="PANTHER" id="PTHR45935:SF15">
    <property type="entry name" value="SCAN BOX DOMAIN-CONTAINING PROTEIN"/>
    <property type="match status" value="1"/>
</dbReference>
<dbReference type="SMART" id="SM00431">
    <property type="entry name" value="SCAN"/>
    <property type="match status" value="1"/>
</dbReference>
<keyword evidence="1" id="KW-0479">Metal-binding</keyword>
<feature type="region of interest" description="Disordered" evidence="6">
    <location>
        <begin position="337"/>
        <end position="373"/>
    </location>
</feature>
<dbReference type="Bgee" id="ENSACAG00000029028">
    <property type="expression patterns" value="Expressed in forelimb bud and 11 other cell types or tissues"/>
</dbReference>
<keyword evidence="10" id="KW-1185">Reference proteome</keyword>
<dbReference type="InterPro" id="IPR038269">
    <property type="entry name" value="SCAN_sf"/>
</dbReference>
<dbReference type="eggNOG" id="KOG1721">
    <property type="taxonomic scope" value="Eukaryota"/>
</dbReference>
<dbReference type="GO" id="GO:0008270">
    <property type="term" value="F:zinc ion binding"/>
    <property type="evidence" value="ECO:0007669"/>
    <property type="project" value="UniProtKB-KW"/>
</dbReference>
<feature type="domain" description="SCAN box" evidence="7">
    <location>
        <begin position="46"/>
        <end position="122"/>
    </location>
</feature>
<feature type="compositionally biased region" description="Low complexity" evidence="6">
    <location>
        <begin position="341"/>
        <end position="365"/>
    </location>
</feature>
<dbReference type="HOGENOM" id="CLU_002678_49_3_1"/>